<keyword evidence="2" id="KW-1133">Transmembrane helix</keyword>
<keyword evidence="2" id="KW-0812">Transmembrane</keyword>
<feature type="transmembrane region" description="Helical" evidence="2">
    <location>
        <begin position="164"/>
        <end position="184"/>
    </location>
</feature>
<reference evidence="4 5" key="1">
    <citation type="submission" date="2020-07" db="EMBL/GenBank/DDBJ databases">
        <title>Roseicoccus Jingziensis gen. nov., sp. nov., isolated from coastal seawater.</title>
        <authorList>
            <person name="Feng X."/>
        </authorList>
    </citation>
    <scope>NUCLEOTIDE SEQUENCE [LARGE SCALE GENOMIC DNA]</scope>
    <source>
        <strain evidence="4 5">N1E253</strain>
    </source>
</reference>
<dbReference type="SUPFAM" id="SSF53649">
    <property type="entry name" value="Alkaline phosphatase-like"/>
    <property type="match status" value="1"/>
</dbReference>
<comment type="caution">
    <text evidence="4">The sequence shown here is derived from an EMBL/GenBank/DDBJ whole genome shotgun (WGS) entry which is preliminary data.</text>
</comment>
<feature type="domain" description="Sulfatase N-terminal" evidence="3">
    <location>
        <begin position="392"/>
        <end position="685"/>
    </location>
</feature>
<comment type="similarity">
    <text evidence="1">Belongs to the sulfatase family.</text>
</comment>
<feature type="transmembrane region" description="Helical" evidence="2">
    <location>
        <begin position="283"/>
        <end position="307"/>
    </location>
</feature>
<evidence type="ECO:0000313" key="5">
    <source>
        <dbReference type="Proteomes" id="UP000557872"/>
    </source>
</evidence>
<feature type="transmembrane region" description="Helical" evidence="2">
    <location>
        <begin position="117"/>
        <end position="136"/>
    </location>
</feature>
<evidence type="ECO:0000313" key="4">
    <source>
        <dbReference type="EMBL" id="NWK57116.1"/>
    </source>
</evidence>
<dbReference type="PANTHER" id="PTHR42693:SF33">
    <property type="entry name" value="ARYLSULFATASE"/>
    <property type="match status" value="1"/>
</dbReference>
<proteinExistence type="inferred from homology"/>
<dbReference type="InterPro" id="IPR050738">
    <property type="entry name" value="Sulfatase"/>
</dbReference>
<gene>
    <name evidence="4" type="ORF">HW115_15955</name>
</gene>
<dbReference type="Pfam" id="PF00884">
    <property type="entry name" value="Sulfatase"/>
    <property type="match status" value="1"/>
</dbReference>
<dbReference type="GO" id="GO:0016740">
    <property type="term" value="F:transferase activity"/>
    <property type="evidence" value="ECO:0007669"/>
    <property type="project" value="UniProtKB-KW"/>
</dbReference>
<feature type="transmembrane region" description="Helical" evidence="2">
    <location>
        <begin position="93"/>
        <end position="111"/>
    </location>
</feature>
<dbReference type="InterPro" id="IPR000917">
    <property type="entry name" value="Sulfatase_N"/>
</dbReference>
<dbReference type="AlphaFoldDB" id="A0A851GID4"/>
<feature type="transmembrane region" description="Helical" evidence="2">
    <location>
        <begin position="62"/>
        <end position="81"/>
    </location>
</feature>
<evidence type="ECO:0000256" key="1">
    <source>
        <dbReference type="ARBA" id="ARBA00008779"/>
    </source>
</evidence>
<dbReference type="RefSeq" id="WP_178933949.1">
    <property type="nucleotide sequence ID" value="NZ_JACBAZ010000008.1"/>
</dbReference>
<feature type="transmembrane region" description="Helical" evidence="2">
    <location>
        <begin position="230"/>
        <end position="251"/>
    </location>
</feature>
<dbReference type="InterPro" id="IPR017850">
    <property type="entry name" value="Alkaline_phosphatase_core_sf"/>
</dbReference>
<keyword evidence="5" id="KW-1185">Reference proteome</keyword>
<dbReference type="Proteomes" id="UP000557872">
    <property type="component" value="Unassembled WGS sequence"/>
</dbReference>
<feature type="transmembrane region" description="Helical" evidence="2">
    <location>
        <begin position="21"/>
        <end position="42"/>
    </location>
</feature>
<evidence type="ECO:0000259" key="3">
    <source>
        <dbReference type="Pfam" id="PF00884"/>
    </source>
</evidence>
<feature type="transmembrane region" description="Helical" evidence="2">
    <location>
        <begin position="196"/>
        <end position="218"/>
    </location>
</feature>
<dbReference type="Gene3D" id="3.40.720.10">
    <property type="entry name" value="Alkaline Phosphatase, subunit A"/>
    <property type="match status" value="1"/>
</dbReference>
<keyword evidence="4" id="KW-0808">Transferase</keyword>
<sequence length="790" mass="88827">MPLNETGIHLGVKQHDEPLQVAHIVAWFGGILCALVPFIWAWEVGSMQIPVRFGSGNMGFNLLIVTGLCLLGSVVGGYWWRYCKFLLGARDSILTWASVSLLILGLAGCFFVQVHAIFFYLVAALLLVTLVLSFLYREQPLGGRPKLEWAGFSGWLKNRSPWNAVFFFVLFVALLANNLTLVASLDLSVLGKVQVFIGRFFTQGVFVGICCLLAELVVRATPRGLKWSPWLVFGLLPLLVIADQLLGIMWSRPLIHTVNAMTQSGSFQPEVELKTSGLEVGAAMAWCIVIGIWLSGLLLAGGCWFVSKRFQTHMSVRSVLAGVMICWVVVLVEQGVGALWMDVTDRQAEYKAFDFHPGLFSPPEGVGAYQVAFRQPRADMQVEIPSLDHKPDVFVFMLESTRGDAIRPEVAPFLSRLREEECQVLSSTWAGSNATHLSWYSFFHSQVPVFWRDDLESIPDRSAYAGAMPLQYLKRAGYEIEVRAVCDLSYKDFGLSNFGAGTNLASVVVQADDANIEFSNLGIAERERQCFEQLRSSVLSRPDGGGFYFTALDSPHYNYYWHDDFDPPFTEFDEDTRFPLNPSEDEVQRVLNRYWNAVAWVDFQIADFCAFLKEQGRYDESIIIVVGDHGEEFQEQGSWFHCSSLQPEQTSVPILIKWPQSMGRGPEQSTACHLDVMPSLFHALGLPEQSRRGMVGRNLWTGAQEATAISTTAYAGQSGETMRLRRGAYEAVFSWEKYWEARVPEEMVLEQLRGPDGEIRLSDAGAYEAELRRLFPDAFERFFEHLEVRD</sequence>
<evidence type="ECO:0000256" key="2">
    <source>
        <dbReference type="SAM" id="Phobius"/>
    </source>
</evidence>
<keyword evidence="2" id="KW-0472">Membrane</keyword>
<dbReference type="EMBL" id="JACBAZ010000008">
    <property type="protein sequence ID" value="NWK57116.1"/>
    <property type="molecule type" value="Genomic_DNA"/>
</dbReference>
<accession>A0A851GID4</accession>
<name>A0A851GID4_9BACT</name>
<feature type="transmembrane region" description="Helical" evidence="2">
    <location>
        <begin position="319"/>
        <end position="341"/>
    </location>
</feature>
<protein>
    <submittedName>
        <fullName evidence="4">Sulfatase-like hydrolase/transferase</fullName>
    </submittedName>
</protein>
<dbReference type="GO" id="GO:0004065">
    <property type="term" value="F:arylsulfatase activity"/>
    <property type="evidence" value="ECO:0007669"/>
    <property type="project" value="TreeGrafter"/>
</dbReference>
<dbReference type="PANTHER" id="PTHR42693">
    <property type="entry name" value="ARYLSULFATASE FAMILY MEMBER"/>
    <property type="match status" value="1"/>
</dbReference>
<keyword evidence="4" id="KW-0378">Hydrolase</keyword>
<organism evidence="4 5">
    <name type="scientific">Oceaniferula marina</name>
    <dbReference type="NCBI Taxonomy" id="2748318"/>
    <lineage>
        <taxon>Bacteria</taxon>
        <taxon>Pseudomonadati</taxon>
        <taxon>Verrucomicrobiota</taxon>
        <taxon>Verrucomicrobiia</taxon>
        <taxon>Verrucomicrobiales</taxon>
        <taxon>Verrucomicrobiaceae</taxon>
        <taxon>Oceaniferula</taxon>
    </lineage>
</organism>